<evidence type="ECO:0000256" key="1">
    <source>
        <dbReference type="ARBA" id="ARBA00010833"/>
    </source>
</evidence>
<dbReference type="Gene3D" id="1.50.10.10">
    <property type="match status" value="1"/>
</dbReference>
<protein>
    <submittedName>
        <fullName evidence="6">Alpha-glucosidase</fullName>
    </submittedName>
</protein>
<feature type="compositionally biased region" description="Low complexity" evidence="4">
    <location>
        <begin position="24"/>
        <end position="40"/>
    </location>
</feature>
<comment type="similarity">
    <text evidence="1">Belongs to the glycosyl hydrolase 63 family.</text>
</comment>
<sequence>MQKKILAILISATFTLVGCNSSDNENNTQTNPPIITPQPEGENGIQPEPPVPDPEDDIIINSTDYQLSLDTAKTMIFANASFYGKGHESHWHNKNTIVGFGYKNQTSDKDGIGWFIEIPEKTELELTALVENTFIQEDGSNGGMLRVEVFDAEDLMRNKLISGIDAQWKVYTKKDNSKDNWGLVEDKLGTVTIPNEGKYLIILRAVQNGSNPNGEIYERNVSMLAEMKLTGKYAENIEQLKIPETRGRYFTWKKEYIPEDLPTFESSKDKLPKPILDGNPEWVNLYWNTWKFAFEQLRTVKATNTTFVSNYIDEAFSNDLFQWDIQMMIEFWKYSNETFNAIATQDNFYRAQNYNGMIHRMLNEITGDDHGQNDAQQTNPPIFAWAELNWATITGDKTRFEYVIPAIAKQLEYIENAHAEPKNKKDKHFLYWNNGQGNGLDSLPRANGPYETKDVGSVDMSVQVANEYFSLAKMSEMIGNENDANRFREKGLFIAEKINQLWDDNANFYVDINSDKSTFLDKATGEPVLTLAGSWPLLFGDEIISDNSIRAGLMVEKLFSPDYFFEPFPLPVLSKNHSQYTPGEYDMGGVMTPTAMITMAGLRKQGYIHEASVLGEKILNAVNEIFRGGTHYWGNHVLTYPEWKDKRICTIWEMYKPTKSLDNHGGIWDTNEEIYYHNGAENGSRSVRPQFVGWSGIYPINTLIDHVIGLEANALENQITWNLRRTDRHGIEQFKVGDTFVDLIANERNVGDAVTITAKSSNKDIKLTVKHLQDDSDNSSIVKKTITLKAGQPITFTVKGSGIASAKHSYPVYDSSRFKLNENCANYSDLIKENYPIM</sequence>
<evidence type="ECO:0000256" key="4">
    <source>
        <dbReference type="SAM" id="MobiDB-lite"/>
    </source>
</evidence>
<evidence type="ECO:0000256" key="2">
    <source>
        <dbReference type="ARBA" id="ARBA00022801"/>
    </source>
</evidence>
<dbReference type="PANTHER" id="PTHR10412:SF11">
    <property type="entry name" value="MANNOSYL-OLIGOSACCHARIDE GLUCOSIDASE"/>
    <property type="match status" value="1"/>
</dbReference>
<dbReference type="RefSeq" id="WP_005299348.1">
    <property type="nucleotide sequence ID" value="NZ_PYOG01000022.1"/>
</dbReference>
<feature type="region of interest" description="Disordered" evidence="4">
    <location>
        <begin position="22"/>
        <end position="55"/>
    </location>
</feature>
<dbReference type="PROSITE" id="PS51257">
    <property type="entry name" value="PROKAR_LIPOPROTEIN"/>
    <property type="match status" value="1"/>
</dbReference>
<evidence type="ECO:0000259" key="5">
    <source>
        <dbReference type="Pfam" id="PF22422"/>
    </source>
</evidence>
<evidence type="ECO:0000313" key="7">
    <source>
        <dbReference type="Proteomes" id="UP000251647"/>
    </source>
</evidence>
<dbReference type="InterPro" id="IPR008928">
    <property type="entry name" value="6-hairpin_glycosidase_sf"/>
</dbReference>
<dbReference type="GO" id="GO:0006487">
    <property type="term" value="P:protein N-linked glycosylation"/>
    <property type="evidence" value="ECO:0007669"/>
    <property type="project" value="TreeGrafter"/>
</dbReference>
<dbReference type="InterPro" id="IPR054491">
    <property type="entry name" value="MGH1-like_GH"/>
</dbReference>
<proteinExistence type="inferred from homology"/>
<keyword evidence="2" id="KW-0378">Hydrolase</keyword>
<dbReference type="OrthoDB" id="9781878at2"/>
<dbReference type="EMBL" id="UATL01000001">
    <property type="protein sequence ID" value="SPY28248.1"/>
    <property type="molecule type" value="Genomic_DNA"/>
</dbReference>
<dbReference type="Pfam" id="PF22422">
    <property type="entry name" value="MGH1-like_GH"/>
    <property type="match status" value="1"/>
</dbReference>
<dbReference type="AlphaFoldDB" id="A0A2T3QGV7"/>
<evidence type="ECO:0000313" key="6">
    <source>
        <dbReference type="EMBL" id="SPY28248.1"/>
    </source>
</evidence>
<dbReference type="GO" id="GO:0009311">
    <property type="term" value="P:oligosaccharide metabolic process"/>
    <property type="evidence" value="ECO:0007669"/>
    <property type="project" value="InterPro"/>
</dbReference>
<keyword evidence="3" id="KW-0326">Glycosidase</keyword>
<evidence type="ECO:0000256" key="3">
    <source>
        <dbReference type="ARBA" id="ARBA00023295"/>
    </source>
</evidence>
<dbReference type="GO" id="GO:0004573">
    <property type="term" value="F:Glc3Man9GlcNAc2 oligosaccharide glucosidase activity"/>
    <property type="evidence" value="ECO:0007669"/>
    <property type="project" value="InterPro"/>
</dbReference>
<name>A0A2T3QGV7_PHODM</name>
<gene>
    <name evidence="6" type="ORF">NCTC11647_01337</name>
</gene>
<dbReference type="InterPro" id="IPR012341">
    <property type="entry name" value="6hp_glycosidase-like_sf"/>
</dbReference>
<dbReference type="PANTHER" id="PTHR10412">
    <property type="entry name" value="MANNOSYL-OLIGOSACCHARIDE GLUCOSIDASE"/>
    <property type="match status" value="1"/>
</dbReference>
<dbReference type="Proteomes" id="UP000251647">
    <property type="component" value="Unassembled WGS sequence"/>
</dbReference>
<organism evidence="6 7">
    <name type="scientific">Photobacterium damselae</name>
    <dbReference type="NCBI Taxonomy" id="38293"/>
    <lineage>
        <taxon>Bacteria</taxon>
        <taxon>Pseudomonadati</taxon>
        <taxon>Pseudomonadota</taxon>
        <taxon>Gammaproteobacteria</taxon>
        <taxon>Vibrionales</taxon>
        <taxon>Vibrionaceae</taxon>
        <taxon>Photobacterium</taxon>
    </lineage>
</organism>
<accession>A0A2T3QGV7</accession>
<reference evidence="6 7" key="1">
    <citation type="submission" date="2018-06" db="EMBL/GenBank/DDBJ databases">
        <authorList>
            <consortium name="Pathogen Informatics"/>
            <person name="Doyle S."/>
        </authorList>
    </citation>
    <scope>NUCLEOTIDE SEQUENCE [LARGE SCALE GENOMIC DNA]</scope>
    <source>
        <strain evidence="6 7">NCTC11647</strain>
    </source>
</reference>
<dbReference type="InterPro" id="IPR004888">
    <property type="entry name" value="Glycoside_hydrolase_63"/>
</dbReference>
<feature type="domain" description="Mannosylglycerate hydrolase MGH1-like glycoside hydrolase" evidence="5">
    <location>
        <begin position="348"/>
        <end position="624"/>
    </location>
</feature>
<dbReference type="SUPFAM" id="SSF48208">
    <property type="entry name" value="Six-hairpin glycosidases"/>
    <property type="match status" value="1"/>
</dbReference>